<dbReference type="AlphaFoldDB" id="A0A7W5Z2E2"/>
<dbReference type="EC" id="2.3.1.179" evidence="6"/>
<dbReference type="NCBIfam" id="NF005076">
    <property type="entry name" value="PRK06501.1"/>
    <property type="match status" value="1"/>
</dbReference>
<dbReference type="InterPro" id="IPR014030">
    <property type="entry name" value="Ketoacyl_synth_N"/>
</dbReference>
<dbReference type="InterPro" id="IPR000794">
    <property type="entry name" value="Beta-ketoacyl_synthase"/>
</dbReference>
<evidence type="ECO:0000256" key="1">
    <source>
        <dbReference type="ARBA" id="ARBA00005194"/>
    </source>
</evidence>
<keyword evidence="6" id="KW-0012">Acyltransferase</keyword>
<dbReference type="PROSITE" id="PS52004">
    <property type="entry name" value="KS3_2"/>
    <property type="match status" value="1"/>
</dbReference>
<dbReference type="InterPro" id="IPR020841">
    <property type="entry name" value="PKS_Beta-ketoAc_synthase_dom"/>
</dbReference>
<comment type="caution">
    <text evidence="6">The sequence shown here is derived from an EMBL/GenBank/DDBJ whole genome shotgun (WGS) entry which is preliminary data.</text>
</comment>
<dbReference type="GO" id="GO:0005829">
    <property type="term" value="C:cytosol"/>
    <property type="evidence" value="ECO:0007669"/>
    <property type="project" value="TreeGrafter"/>
</dbReference>
<dbReference type="RefSeq" id="WP_183750885.1">
    <property type="nucleotide sequence ID" value="NZ_JACICC010000002.1"/>
</dbReference>
<feature type="domain" description="Ketosynthase family 3 (KS3)" evidence="5">
    <location>
        <begin position="15"/>
        <end position="434"/>
    </location>
</feature>
<dbReference type="PANTHER" id="PTHR11712:SF336">
    <property type="entry name" value="3-OXOACYL-[ACYL-CARRIER-PROTEIN] SYNTHASE, MITOCHONDRIAL"/>
    <property type="match status" value="1"/>
</dbReference>
<proteinExistence type="inferred from homology"/>
<dbReference type="InterPro" id="IPR018201">
    <property type="entry name" value="Ketoacyl_synth_AS"/>
</dbReference>
<dbReference type="EMBL" id="JACICC010000002">
    <property type="protein sequence ID" value="MBB3808855.1"/>
    <property type="molecule type" value="Genomic_DNA"/>
</dbReference>
<evidence type="ECO:0000256" key="3">
    <source>
        <dbReference type="ARBA" id="ARBA00022679"/>
    </source>
</evidence>
<dbReference type="GO" id="GO:0004315">
    <property type="term" value="F:3-oxoacyl-[acyl-carrier-protein] synthase activity"/>
    <property type="evidence" value="ECO:0007669"/>
    <property type="project" value="UniProtKB-EC"/>
</dbReference>
<dbReference type="CDD" id="cd00834">
    <property type="entry name" value="KAS_I_II"/>
    <property type="match status" value="1"/>
</dbReference>
<dbReference type="Proteomes" id="UP000537592">
    <property type="component" value="Unassembled WGS sequence"/>
</dbReference>
<dbReference type="PROSITE" id="PS00606">
    <property type="entry name" value="KS3_1"/>
    <property type="match status" value="1"/>
</dbReference>
<dbReference type="SUPFAM" id="SSF53901">
    <property type="entry name" value="Thiolase-like"/>
    <property type="match status" value="2"/>
</dbReference>
<comment type="pathway">
    <text evidence="1">Lipid metabolism; fatty acid biosynthesis.</text>
</comment>
<evidence type="ECO:0000259" key="5">
    <source>
        <dbReference type="PROSITE" id="PS52004"/>
    </source>
</evidence>
<dbReference type="Pfam" id="PF00109">
    <property type="entry name" value="ketoacyl-synt"/>
    <property type="match status" value="1"/>
</dbReference>
<gene>
    <name evidence="6" type="ORF">FHS81_000925</name>
</gene>
<evidence type="ECO:0000313" key="6">
    <source>
        <dbReference type="EMBL" id="MBB3808855.1"/>
    </source>
</evidence>
<keyword evidence="7" id="KW-1185">Reference proteome</keyword>
<reference evidence="6 7" key="1">
    <citation type="submission" date="2020-08" db="EMBL/GenBank/DDBJ databases">
        <title>Genomic Encyclopedia of Type Strains, Phase IV (KMG-IV): sequencing the most valuable type-strain genomes for metagenomic binning, comparative biology and taxonomic classification.</title>
        <authorList>
            <person name="Goeker M."/>
        </authorList>
    </citation>
    <scope>NUCLEOTIDE SEQUENCE [LARGE SCALE GENOMIC DNA]</scope>
    <source>
        <strain evidence="6 7">DSM 28760</strain>
    </source>
</reference>
<accession>A0A7W5Z2E2</accession>
<protein>
    <submittedName>
        <fullName evidence="6">3-oxoacyl-[acyl-carrier-protein] synthase II</fullName>
        <ecNumber evidence="6">2.3.1.179</ecNumber>
    </submittedName>
</protein>
<evidence type="ECO:0000256" key="2">
    <source>
        <dbReference type="ARBA" id="ARBA00008467"/>
    </source>
</evidence>
<name>A0A7W5Z2E2_9HYPH</name>
<dbReference type="GO" id="GO:0006633">
    <property type="term" value="P:fatty acid biosynthetic process"/>
    <property type="evidence" value="ECO:0007669"/>
    <property type="project" value="InterPro"/>
</dbReference>
<dbReference type="Gene3D" id="3.40.47.10">
    <property type="match status" value="1"/>
</dbReference>
<keyword evidence="3 4" id="KW-0808">Transferase</keyword>
<comment type="similarity">
    <text evidence="2 4">Belongs to the thiolase-like superfamily. Beta-ketoacyl-ACP synthases family.</text>
</comment>
<sequence length="438" mass="45430">MTAASSSPTRDRQGRPLVAITGAGIVTSLGQGKADNWQALTQGRSGVHRITRFETSNLRTTIAATVDFLPDATSCAPVLSERLAVLAAEEAIAQSGIGHLPADGKPGNFPGSLFLAVPPVEIEWPQRIALARASGKTSDISYADLLRTATSGAFAEWHDLFLFGTTADRLTERFGIGGSPISLSTACSSGATAIQLGVEAIRRGETQAALAIGTDGSVHVEALVRFSLLSALSTNNDNPEGASRPFSKNRDGFVMGEGAGALVLEDYDAARARGATILGFVAGCGEHGDGFHRTRTSPDGAPAIAAIREAITDAGLTPDDIDYINAHGTSTPENDKMESLASTAVFGERASLVPISSNKSMVGHTLSAAGAVEAVFSLLTLLHGRLPPTINYEIPDPAIALDVVPNVARDANVKRVLSNSFGFGGQNTCLVLTSEPTA</sequence>
<evidence type="ECO:0000313" key="7">
    <source>
        <dbReference type="Proteomes" id="UP000537592"/>
    </source>
</evidence>
<dbReference type="InterPro" id="IPR014031">
    <property type="entry name" value="Ketoacyl_synth_C"/>
</dbReference>
<dbReference type="PANTHER" id="PTHR11712">
    <property type="entry name" value="POLYKETIDE SYNTHASE-RELATED"/>
    <property type="match status" value="1"/>
</dbReference>
<dbReference type="Pfam" id="PF02801">
    <property type="entry name" value="Ketoacyl-synt_C"/>
    <property type="match status" value="1"/>
</dbReference>
<evidence type="ECO:0000256" key="4">
    <source>
        <dbReference type="RuleBase" id="RU003694"/>
    </source>
</evidence>
<dbReference type="SMART" id="SM00825">
    <property type="entry name" value="PKS_KS"/>
    <property type="match status" value="1"/>
</dbReference>
<dbReference type="InterPro" id="IPR016039">
    <property type="entry name" value="Thiolase-like"/>
</dbReference>
<organism evidence="6 7">
    <name type="scientific">Pseudochelatococcus contaminans</name>
    <dbReference type="NCBI Taxonomy" id="1538103"/>
    <lineage>
        <taxon>Bacteria</taxon>
        <taxon>Pseudomonadati</taxon>
        <taxon>Pseudomonadota</taxon>
        <taxon>Alphaproteobacteria</taxon>
        <taxon>Hyphomicrobiales</taxon>
        <taxon>Chelatococcaceae</taxon>
        <taxon>Pseudochelatococcus</taxon>
    </lineage>
</organism>